<keyword evidence="8" id="KW-0833">Ubl conjugation pathway</keyword>
<evidence type="ECO:0000256" key="8">
    <source>
        <dbReference type="ARBA" id="ARBA00022786"/>
    </source>
</evidence>
<gene>
    <name evidence="15" type="ORF">H6P81_002614</name>
</gene>
<dbReference type="InterPro" id="IPR013083">
    <property type="entry name" value="Znf_RING/FYVE/PHD"/>
</dbReference>
<evidence type="ECO:0000256" key="13">
    <source>
        <dbReference type="SAM" id="Phobius"/>
    </source>
</evidence>
<dbReference type="InterPro" id="IPR044247">
    <property type="entry name" value="SPL2-like"/>
</dbReference>
<sequence length="386" mass="43252">MSSDDQAVVATFAQFALAYDGAFLGMTLAIAAIKTILKYRRSCSAAAKIRRAPSVSVSGLRSLAPSSPEDDSSGRTENLVIVRGQVRPKTAVDRKWMGFKDKVFVSENGERAVIVERTQTWLYNEWRGLQWLSYDLRSLFGRHRKAHQSTYLETVPFVLTAEESEPESGYVFVNLNGSNHLLPLTTVYSHMRPVQASPFTFLQAIFGHGYPVGLLDEEKILPLGQDITAVGICSSEDGVLEIKSSKDIPYFLSEMTKDQMEEEIAVNIKILFWSSVALGMLSFGVLGYSLMRNWARWKRWRDLKQRIQEQQSVGAVTENSGEDEAGSVPDGELCVICLMTRRRSAFVPCGHLVCCPRCALSIERDLRPKCPVCRQFIRTSVRIYAS</sequence>
<evidence type="ECO:0000256" key="5">
    <source>
        <dbReference type="ARBA" id="ARBA00022692"/>
    </source>
</evidence>
<evidence type="ECO:0000259" key="14">
    <source>
        <dbReference type="PROSITE" id="PS50089"/>
    </source>
</evidence>
<keyword evidence="4" id="KW-0808">Transferase</keyword>
<evidence type="ECO:0000256" key="11">
    <source>
        <dbReference type="ARBA" id="ARBA00023136"/>
    </source>
</evidence>
<protein>
    <recommendedName>
        <fullName evidence="3">RING-type E3 ubiquitin transferase</fullName>
        <ecNumber evidence="3">2.3.2.27</ecNumber>
    </recommendedName>
</protein>
<keyword evidence="7 12" id="KW-0863">Zinc-finger</keyword>
<feature type="domain" description="RING-type" evidence="14">
    <location>
        <begin position="334"/>
        <end position="374"/>
    </location>
</feature>
<dbReference type="SUPFAM" id="SSF57850">
    <property type="entry name" value="RING/U-box"/>
    <property type="match status" value="1"/>
</dbReference>
<comment type="caution">
    <text evidence="15">The sequence shown here is derived from an EMBL/GenBank/DDBJ whole genome shotgun (WGS) entry which is preliminary data.</text>
</comment>
<evidence type="ECO:0000256" key="6">
    <source>
        <dbReference type="ARBA" id="ARBA00022723"/>
    </source>
</evidence>
<dbReference type="PANTHER" id="PTHR47355:SF1">
    <property type="entry name" value="E3 UBIQUITIN-PROTEIN LIGASE SPL2"/>
    <property type="match status" value="1"/>
</dbReference>
<evidence type="ECO:0000256" key="3">
    <source>
        <dbReference type="ARBA" id="ARBA00012483"/>
    </source>
</evidence>
<dbReference type="Proteomes" id="UP000825729">
    <property type="component" value="Unassembled WGS sequence"/>
</dbReference>
<dbReference type="Pfam" id="PF13920">
    <property type="entry name" value="zf-C3HC4_3"/>
    <property type="match status" value="1"/>
</dbReference>
<keyword evidence="6" id="KW-0479">Metal-binding</keyword>
<dbReference type="CDD" id="cd23145">
    <property type="entry name" value="RING-HC_SPL2-like"/>
    <property type="match status" value="1"/>
</dbReference>
<keyword evidence="5 13" id="KW-0812">Transmembrane</keyword>
<evidence type="ECO:0000256" key="4">
    <source>
        <dbReference type="ARBA" id="ARBA00022679"/>
    </source>
</evidence>
<dbReference type="InterPro" id="IPR001841">
    <property type="entry name" value="Znf_RING"/>
</dbReference>
<dbReference type="PANTHER" id="PTHR47355">
    <property type="entry name" value="E3 UBIQUITIN-PROTEIN LIGASE SPL2"/>
    <property type="match status" value="1"/>
</dbReference>
<keyword evidence="11 13" id="KW-0472">Membrane</keyword>
<keyword evidence="10 13" id="KW-1133">Transmembrane helix</keyword>
<evidence type="ECO:0000256" key="10">
    <source>
        <dbReference type="ARBA" id="ARBA00022989"/>
    </source>
</evidence>
<dbReference type="AlphaFoldDB" id="A0AAV7FBE8"/>
<accession>A0AAV7FBE8</accession>
<keyword evidence="9" id="KW-0862">Zinc</keyword>
<comment type="catalytic activity">
    <reaction evidence="1">
        <text>S-ubiquitinyl-[E2 ubiquitin-conjugating enzyme]-L-cysteine + [acceptor protein]-L-lysine = [E2 ubiquitin-conjugating enzyme]-L-cysteine + N(6)-ubiquitinyl-[acceptor protein]-L-lysine.</text>
        <dbReference type="EC" id="2.3.2.27"/>
    </reaction>
</comment>
<evidence type="ECO:0000256" key="2">
    <source>
        <dbReference type="ARBA" id="ARBA00004141"/>
    </source>
</evidence>
<evidence type="ECO:0000313" key="15">
    <source>
        <dbReference type="EMBL" id="KAG9458106.1"/>
    </source>
</evidence>
<comment type="subcellular location">
    <subcellularLocation>
        <location evidence="2">Membrane</location>
        <topology evidence="2">Multi-pass membrane protein</topology>
    </subcellularLocation>
</comment>
<feature type="transmembrane region" description="Helical" evidence="13">
    <location>
        <begin position="270"/>
        <end position="291"/>
    </location>
</feature>
<dbReference type="Gene3D" id="3.30.40.10">
    <property type="entry name" value="Zinc/RING finger domain, C3HC4 (zinc finger)"/>
    <property type="match status" value="1"/>
</dbReference>
<evidence type="ECO:0000256" key="9">
    <source>
        <dbReference type="ARBA" id="ARBA00022833"/>
    </source>
</evidence>
<name>A0AAV7FBE8_ARIFI</name>
<dbReference type="FunFam" id="1.10.1170.10:FF:000002">
    <property type="entry name" value="Baculoviral IAP repeat containing 7"/>
    <property type="match status" value="1"/>
</dbReference>
<evidence type="ECO:0000256" key="12">
    <source>
        <dbReference type="PROSITE-ProRule" id="PRU00175"/>
    </source>
</evidence>
<dbReference type="PROSITE" id="PS50089">
    <property type="entry name" value="ZF_RING_2"/>
    <property type="match status" value="1"/>
</dbReference>
<dbReference type="GO" id="GO:0061630">
    <property type="term" value="F:ubiquitin protein ligase activity"/>
    <property type="evidence" value="ECO:0007669"/>
    <property type="project" value="UniProtKB-EC"/>
</dbReference>
<reference evidence="15 16" key="1">
    <citation type="submission" date="2021-07" db="EMBL/GenBank/DDBJ databases">
        <title>The Aristolochia fimbriata genome: insights into angiosperm evolution, floral development and chemical biosynthesis.</title>
        <authorList>
            <person name="Jiao Y."/>
        </authorList>
    </citation>
    <scope>NUCLEOTIDE SEQUENCE [LARGE SCALE GENOMIC DNA]</scope>
    <source>
        <strain evidence="15">IBCAS-2021</strain>
        <tissue evidence="15">Leaf</tissue>
    </source>
</reference>
<evidence type="ECO:0000313" key="16">
    <source>
        <dbReference type="Proteomes" id="UP000825729"/>
    </source>
</evidence>
<dbReference type="EC" id="2.3.2.27" evidence="3"/>
<organism evidence="15 16">
    <name type="scientific">Aristolochia fimbriata</name>
    <name type="common">White veined hardy Dutchman's pipe vine</name>
    <dbReference type="NCBI Taxonomy" id="158543"/>
    <lineage>
        <taxon>Eukaryota</taxon>
        <taxon>Viridiplantae</taxon>
        <taxon>Streptophyta</taxon>
        <taxon>Embryophyta</taxon>
        <taxon>Tracheophyta</taxon>
        <taxon>Spermatophyta</taxon>
        <taxon>Magnoliopsida</taxon>
        <taxon>Magnoliidae</taxon>
        <taxon>Piperales</taxon>
        <taxon>Aristolochiaceae</taxon>
        <taxon>Aristolochia</taxon>
    </lineage>
</organism>
<dbReference type="Pfam" id="PF12483">
    <property type="entry name" value="GIDE"/>
    <property type="match status" value="1"/>
</dbReference>
<dbReference type="GO" id="GO:0016567">
    <property type="term" value="P:protein ubiquitination"/>
    <property type="evidence" value="ECO:0007669"/>
    <property type="project" value="InterPro"/>
</dbReference>
<keyword evidence="16" id="KW-1185">Reference proteome</keyword>
<dbReference type="EMBL" id="JAINDJ010000002">
    <property type="protein sequence ID" value="KAG9458106.1"/>
    <property type="molecule type" value="Genomic_DNA"/>
</dbReference>
<evidence type="ECO:0000256" key="1">
    <source>
        <dbReference type="ARBA" id="ARBA00000900"/>
    </source>
</evidence>
<evidence type="ECO:0000256" key="7">
    <source>
        <dbReference type="ARBA" id="ARBA00022771"/>
    </source>
</evidence>
<dbReference type="InterPro" id="IPR022170">
    <property type="entry name" value="MUL1-like"/>
</dbReference>
<dbReference type="GO" id="GO:0016020">
    <property type="term" value="C:membrane"/>
    <property type="evidence" value="ECO:0007669"/>
    <property type="project" value="UniProtKB-SubCell"/>
</dbReference>
<dbReference type="GO" id="GO:0008270">
    <property type="term" value="F:zinc ion binding"/>
    <property type="evidence" value="ECO:0007669"/>
    <property type="project" value="UniProtKB-KW"/>
</dbReference>
<proteinExistence type="predicted"/>